<evidence type="ECO:0000313" key="3">
    <source>
        <dbReference type="Proteomes" id="UP000323011"/>
    </source>
</evidence>
<feature type="domain" description="IPT/TIG" evidence="1">
    <location>
        <begin position="34"/>
        <end position="116"/>
    </location>
</feature>
<dbReference type="Pfam" id="PF01833">
    <property type="entry name" value="TIG"/>
    <property type="match status" value="2"/>
</dbReference>
<name>A0A5A8C7W9_CAFRO</name>
<feature type="domain" description="IPT/TIG" evidence="1">
    <location>
        <begin position="428"/>
        <end position="492"/>
    </location>
</feature>
<proteinExistence type="predicted"/>
<dbReference type="EMBL" id="VLTN01000048">
    <property type="protein sequence ID" value="KAA0148935.1"/>
    <property type="molecule type" value="Genomic_DNA"/>
</dbReference>
<dbReference type="SUPFAM" id="SSF81296">
    <property type="entry name" value="E set domains"/>
    <property type="match status" value="2"/>
</dbReference>
<dbReference type="InterPro" id="IPR002909">
    <property type="entry name" value="IPT_dom"/>
</dbReference>
<evidence type="ECO:0000259" key="1">
    <source>
        <dbReference type="Pfam" id="PF01833"/>
    </source>
</evidence>
<evidence type="ECO:0000313" key="2">
    <source>
        <dbReference type="EMBL" id="KAA0148935.1"/>
    </source>
</evidence>
<dbReference type="InterPro" id="IPR013783">
    <property type="entry name" value="Ig-like_fold"/>
</dbReference>
<comment type="caution">
    <text evidence="2">The sequence shown here is derived from an EMBL/GenBank/DDBJ whole genome shotgun (WGS) entry which is preliminary data.</text>
</comment>
<gene>
    <name evidence="2" type="ORF">FNF29_06407</name>
</gene>
<keyword evidence="3" id="KW-1185">Reference proteome</keyword>
<sequence>MTYPGNVTNRTSASLVALVGVTTNATSQVSFAAPIVAAVFPTAGLPVQPGPAEKLWIQGEHFGGDTTELPVVRVSGVGKCLNVSRKSDSALSCLLPAGVGARHPVVVWAGQQQAQSLGPASPTIAFALPVVHTAAPAYALAGLRNATVVLRGRNLALRDSDIDAIRVGGVRCASWRVTQAARAVSCEGLDAPEVWPSPGTVEVVVGGQSTGAVSGVFEGVARPSVQAVSEAVLGPAGLWRAVLHGSALWRSSTAEDVANVTIGSGSGRLGAVAWHDPGAASGTLPGSYLGFDLPRGAAAGARVHVVSSAGLVSTGSVAVSFARISVESAWPDHLLAGEQNATVVLRGRNLALRDSDIDAIRVGGVRCASWRVTQAARAVSCEGLDAPEVWPSPGTVEVVVGGQSTGAVSGVFEGVARPSVQAILVAASGGAVRGAKVLLHGTGFGKRTSSISNVTFGGWPATSFRLLDHSAGLLEATLPAGVGSVQVRVVSATGLDSGALAAPSLLYAAPSVVRCEPPALLAGPKSQSLTIFGTNLGFKVTDVDSVEVEVFEAVPLPELLDASPRVVSPGTLISLQGRYFGKRHQDLAKWTWHGILASLTGSLSVGCTPEGPSSV</sequence>
<dbReference type="Proteomes" id="UP000323011">
    <property type="component" value="Unassembled WGS sequence"/>
</dbReference>
<reference evidence="2 3" key="1">
    <citation type="submission" date="2019-07" db="EMBL/GenBank/DDBJ databases">
        <title>Genomes of Cafeteria roenbergensis.</title>
        <authorList>
            <person name="Fischer M.G."/>
            <person name="Hackl T."/>
            <person name="Roman M."/>
        </authorList>
    </citation>
    <scope>NUCLEOTIDE SEQUENCE [LARGE SCALE GENOMIC DNA]</scope>
    <source>
        <strain evidence="2 3">BVI</strain>
    </source>
</reference>
<dbReference type="Gene3D" id="2.60.40.10">
    <property type="entry name" value="Immunoglobulins"/>
    <property type="match status" value="2"/>
</dbReference>
<dbReference type="InterPro" id="IPR014756">
    <property type="entry name" value="Ig_E-set"/>
</dbReference>
<protein>
    <recommendedName>
        <fullName evidence="1">IPT/TIG domain-containing protein</fullName>
    </recommendedName>
</protein>
<accession>A0A5A8C7W9</accession>
<organism evidence="2 3">
    <name type="scientific">Cafeteria roenbergensis</name>
    <name type="common">Marine flagellate</name>
    <dbReference type="NCBI Taxonomy" id="33653"/>
    <lineage>
        <taxon>Eukaryota</taxon>
        <taxon>Sar</taxon>
        <taxon>Stramenopiles</taxon>
        <taxon>Bigyra</taxon>
        <taxon>Opalozoa</taxon>
        <taxon>Bicosoecida</taxon>
        <taxon>Cafeteriaceae</taxon>
        <taxon>Cafeteria</taxon>
    </lineage>
</organism>
<dbReference type="AlphaFoldDB" id="A0A5A8C7W9"/>